<dbReference type="Pfam" id="PF01966">
    <property type="entry name" value="HD"/>
    <property type="match status" value="1"/>
</dbReference>
<dbReference type="CDD" id="cd00077">
    <property type="entry name" value="HDc"/>
    <property type="match status" value="1"/>
</dbReference>
<organism evidence="2 3">
    <name type="scientific">Fibrisoma montanum</name>
    <dbReference type="NCBI Taxonomy" id="2305895"/>
    <lineage>
        <taxon>Bacteria</taxon>
        <taxon>Pseudomonadati</taxon>
        <taxon>Bacteroidota</taxon>
        <taxon>Cytophagia</taxon>
        <taxon>Cytophagales</taxon>
        <taxon>Spirosomataceae</taxon>
        <taxon>Fibrisoma</taxon>
    </lineage>
</organism>
<dbReference type="InterPro" id="IPR006674">
    <property type="entry name" value="HD_domain"/>
</dbReference>
<proteinExistence type="predicted"/>
<dbReference type="Gene3D" id="1.10.3210.10">
    <property type="entry name" value="Hypothetical protein af1432"/>
    <property type="match status" value="1"/>
</dbReference>
<keyword evidence="3" id="KW-1185">Reference proteome</keyword>
<accession>A0A418M3R1</accession>
<name>A0A418M3R1_9BACT</name>
<feature type="domain" description="HD/PDEase" evidence="1">
    <location>
        <begin position="22"/>
        <end position="136"/>
    </location>
</feature>
<sequence length="193" mass="21889">MDIQRAETFLMDQLRTGLLPTLYYHGLHHTLDVAGAALDIAQREGITDAESLTLLKTAALYHDSGFMTTYQGHEEAGCRLALETLPDFGYSDQQIVTICDLIRATKVPQQPRTHLERILCDADLDYLGRDDFEPIAHTLYEELKTRNAVADEAAWNQMQVRFLTNHTYWTPTSIARREPGKQANLARLRALTD</sequence>
<dbReference type="OrthoDB" id="5728337at2"/>
<evidence type="ECO:0000313" key="3">
    <source>
        <dbReference type="Proteomes" id="UP000283523"/>
    </source>
</evidence>
<dbReference type="SMART" id="SM00471">
    <property type="entry name" value="HDc"/>
    <property type="match status" value="1"/>
</dbReference>
<dbReference type="RefSeq" id="WP_119669625.1">
    <property type="nucleotide sequence ID" value="NZ_QXED01000006.1"/>
</dbReference>
<comment type="caution">
    <text evidence="2">The sequence shown here is derived from an EMBL/GenBank/DDBJ whole genome shotgun (WGS) entry which is preliminary data.</text>
</comment>
<dbReference type="AlphaFoldDB" id="A0A418M3R1"/>
<reference evidence="2 3" key="1">
    <citation type="submission" date="2018-08" db="EMBL/GenBank/DDBJ databases">
        <title>Fibrisoma montanum sp. nov., isolated from Danxia mountain soil.</title>
        <authorList>
            <person name="Huang Y."/>
        </authorList>
    </citation>
    <scope>NUCLEOTIDE SEQUENCE [LARGE SCALE GENOMIC DNA]</scope>
    <source>
        <strain evidence="2 3">HYT19</strain>
    </source>
</reference>
<dbReference type="EMBL" id="QXED01000006">
    <property type="protein sequence ID" value="RIV20457.1"/>
    <property type="molecule type" value="Genomic_DNA"/>
</dbReference>
<dbReference type="SUPFAM" id="SSF109604">
    <property type="entry name" value="HD-domain/PDEase-like"/>
    <property type="match status" value="1"/>
</dbReference>
<dbReference type="InterPro" id="IPR003607">
    <property type="entry name" value="HD/PDEase_dom"/>
</dbReference>
<evidence type="ECO:0000259" key="1">
    <source>
        <dbReference type="SMART" id="SM00471"/>
    </source>
</evidence>
<evidence type="ECO:0000313" key="2">
    <source>
        <dbReference type="EMBL" id="RIV20457.1"/>
    </source>
</evidence>
<protein>
    <submittedName>
        <fullName evidence="2">HD domain-containing protein</fullName>
    </submittedName>
</protein>
<dbReference type="Proteomes" id="UP000283523">
    <property type="component" value="Unassembled WGS sequence"/>
</dbReference>
<gene>
    <name evidence="2" type="ORF">DYU11_20640</name>
</gene>